<reference evidence="1 2" key="1">
    <citation type="submission" date="2006-02" db="EMBL/GenBank/DDBJ databases">
        <authorList>
            <person name="Amann R."/>
            <person name="Ferriera S."/>
            <person name="Johnson J."/>
            <person name="Kravitz S."/>
            <person name="Halpern A."/>
            <person name="Remington K."/>
            <person name="Beeson K."/>
            <person name="Tran B."/>
            <person name="Rogers Y.-H."/>
            <person name="Friedman R."/>
            <person name="Venter J.C."/>
        </authorList>
    </citation>
    <scope>NUCLEOTIDE SEQUENCE [LARGE SCALE GENOMIC DNA]</scope>
    <source>
        <strain evidence="1 2">DSM 3645</strain>
    </source>
</reference>
<protein>
    <submittedName>
        <fullName evidence="1">Uncharacterized protein</fullName>
    </submittedName>
</protein>
<dbReference type="InterPro" id="IPR013406">
    <property type="entry name" value="CHP02574_addiction_mod"/>
</dbReference>
<dbReference type="AlphaFoldDB" id="A3ZVM6"/>
<accession>A3ZVM6</accession>
<evidence type="ECO:0000313" key="1">
    <source>
        <dbReference type="EMBL" id="EAQ79372.1"/>
    </source>
</evidence>
<dbReference type="HOGENOM" id="CLU_2987511_0_0_0"/>
<organism evidence="1 2">
    <name type="scientific">Blastopirellula marina DSM 3645</name>
    <dbReference type="NCBI Taxonomy" id="314230"/>
    <lineage>
        <taxon>Bacteria</taxon>
        <taxon>Pseudomonadati</taxon>
        <taxon>Planctomycetota</taxon>
        <taxon>Planctomycetia</taxon>
        <taxon>Pirellulales</taxon>
        <taxon>Pirellulaceae</taxon>
        <taxon>Blastopirellula</taxon>
    </lineage>
</organism>
<dbReference type="Proteomes" id="UP000004358">
    <property type="component" value="Unassembled WGS sequence"/>
</dbReference>
<name>A3ZVM6_9BACT</name>
<comment type="caution">
    <text evidence="1">The sequence shown here is derived from an EMBL/GenBank/DDBJ whole genome shotgun (WGS) entry which is preliminary data.</text>
</comment>
<sequence length="57" mass="6236">MADPSVDHGPEEPAAEVQAAWKDEIARRLEDVKRGRVATIPADEAERMIRGDAPPTL</sequence>
<evidence type="ECO:0000313" key="2">
    <source>
        <dbReference type="Proteomes" id="UP000004358"/>
    </source>
</evidence>
<gene>
    <name evidence="1" type="ORF">DSM3645_02813</name>
</gene>
<proteinExistence type="predicted"/>
<dbReference type="Pfam" id="PF09720">
    <property type="entry name" value="Unstab_antitox"/>
    <property type="match status" value="1"/>
</dbReference>
<dbReference type="EMBL" id="AANZ01000014">
    <property type="protein sequence ID" value="EAQ79372.1"/>
    <property type="molecule type" value="Genomic_DNA"/>
</dbReference>